<dbReference type="Proteomes" id="UP001210809">
    <property type="component" value="Unassembled WGS sequence"/>
</dbReference>
<organism evidence="2 3">
    <name type="scientific">[Eubacterium] siraeum</name>
    <dbReference type="NCBI Taxonomy" id="39492"/>
    <lineage>
        <taxon>Bacteria</taxon>
        <taxon>Bacillati</taxon>
        <taxon>Bacillota</taxon>
        <taxon>Clostridia</taxon>
        <taxon>Eubacteriales</taxon>
        <taxon>Oscillospiraceae</taxon>
        <taxon>Oscillospiraceae incertae sedis</taxon>
    </lineage>
</organism>
<reference evidence="2" key="1">
    <citation type="submission" date="2023-01" db="EMBL/GenBank/DDBJ databases">
        <title>Human gut microbiome strain richness.</title>
        <authorList>
            <person name="Chen-Liaw A."/>
        </authorList>
    </citation>
    <scope>NUCLEOTIDE SEQUENCE</scope>
    <source>
        <strain evidence="2">1001283st1_G1_1001283B150217_161031</strain>
    </source>
</reference>
<proteinExistence type="predicted"/>
<gene>
    <name evidence="2" type="ORF">PNE09_05685</name>
</gene>
<sequence>MRKKTFSLILSGILPITALSFTAFANGGDTAGRPVTPPSATDVIGQIGSSATEAYTASLNFWNDYGNNISDGFNLAGESWNSVKNTPGFETSYGNAVKTGDGIFSAAGFATNLMDSLSAANQLTHPQDNPYASHPALSTAYDTLTAWQAMMNWADMAVGDKDPTGTVKGMNLLLGEAVKNWSDVATQTALLDYANHSTLIGTVDITLQNVNDYYTDLFQNVFYPSRDAEWSLEDWWKKSYYDKLNFYAQMVREGREKEFEWLRDELLNMAPKAGSTILPNHVTAKKPNIYLYPETETEITVIFGKPGYLTLSIPEYNDGWTVTASPDGTLTDKDKNSYGYLFYEALVKRKAFSTEEGFIIPANKRAEAFREILASYGFNEQETADFIEYWADYLKDGTDYVMYPMLTEGVDNAMPLTFSVKPDSIYRIWFGFAEYSGDEITPPEITPIVRKGFTVVEWGGAVLD</sequence>
<evidence type="ECO:0000313" key="3">
    <source>
        <dbReference type="Proteomes" id="UP001210809"/>
    </source>
</evidence>
<accession>A0AAW6D067</accession>
<feature type="chain" id="PRO_5043554724" evidence="1">
    <location>
        <begin position="26"/>
        <end position="464"/>
    </location>
</feature>
<keyword evidence="1" id="KW-0732">Signal</keyword>
<evidence type="ECO:0000313" key="2">
    <source>
        <dbReference type="EMBL" id="MDB8003559.1"/>
    </source>
</evidence>
<comment type="caution">
    <text evidence="2">The sequence shown here is derived from an EMBL/GenBank/DDBJ whole genome shotgun (WGS) entry which is preliminary data.</text>
</comment>
<evidence type="ECO:0000256" key="1">
    <source>
        <dbReference type="SAM" id="SignalP"/>
    </source>
</evidence>
<name>A0AAW6D067_9FIRM</name>
<dbReference type="EMBL" id="JAQLXW010000006">
    <property type="protein sequence ID" value="MDB8003559.1"/>
    <property type="molecule type" value="Genomic_DNA"/>
</dbReference>
<feature type="signal peptide" evidence="1">
    <location>
        <begin position="1"/>
        <end position="25"/>
    </location>
</feature>
<protein>
    <submittedName>
        <fullName evidence="2">Uncharacterized protein</fullName>
    </submittedName>
</protein>
<dbReference type="AlphaFoldDB" id="A0AAW6D067"/>